<dbReference type="STRING" id="70667.A0A183THF1"/>
<dbReference type="PANTHER" id="PTHR16317">
    <property type="entry name" value="INTEGRIN ALPHA REPEAT DOMAIN-CONTAINING"/>
    <property type="match status" value="1"/>
</dbReference>
<name>A0A183THF1_SCHSO</name>
<dbReference type="PANTHER" id="PTHR16317:SF1">
    <property type="entry name" value="KICSTOR COMPLEX PROTEIN ITFG2"/>
    <property type="match status" value="1"/>
</dbReference>
<evidence type="ECO:0000313" key="3">
    <source>
        <dbReference type="WBParaSite" id="SSLN_0001650201-mRNA-1"/>
    </source>
</evidence>
<dbReference type="InterPro" id="IPR036322">
    <property type="entry name" value="WD40_repeat_dom_sf"/>
</dbReference>
<dbReference type="GO" id="GO:0032006">
    <property type="term" value="P:regulation of TOR signaling"/>
    <property type="evidence" value="ECO:0007669"/>
    <property type="project" value="TreeGrafter"/>
</dbReference>
<accession>A0A183THF1</accession>
<reference evidence="3" key="1">
    <citation type="submission" date="2016-06" db="UniProtKB">
        <authorList>
            <consortium name="WormBaseParasite"/>
        </authorList>
    </citation>
    <scope>IDENTIFICATION</scope>
</reference>
<dbReference type="InterPro" id="IPR031793">
    <property type="entry name" value="KICSTOR_ITFG2"/>
</dbReference>
<dbReference type="OrthoDB" id="9996127at2759"/>
<sequence length="388" mass="43649">MRYVMFVDRIEIPNVTTVSSSNLFLYDVDNDGDLELVIGNWDTGDLADTAPTNGTLLVLKYGKVWLKCCNLNMSLIVALCADSHCYLFDATTQPFLESGNNVDEPSLMRPSYHQKLAFNAKDVRIVDGEGPCDMVAAYSDRVVRLFRWKQSPDAKEEFDGELVLLLKWELAGQFVASQPGGGFAFLQKKFETYNDRICPMLVYHPPKLTAIRSVETRTWVIGNVKKGVQSHGPGGEPSCNYYMAVCLADGTVLLLDADLDKNEVLWCAQLQVQGELFGLSTLNFTSEDTEDVSVCCWDGSTYIFNYRKDILRFLVGQSCQAFTSGKYAMRRGHNEPVLVYATCESSLLIYYNLNVDSIPIYSLTQKIYLRPSLLKKLEDLGVNSKYLY</sequence>
<evidence type="ECO:0000313" key="1">
    <source>
        <dbReference type="EMBL" id="VDM02285.1"/>
    </source>
</evidence>
<dbReference type="EMBL" id="UYSU01040425">
    <property type="protein sequence ID" value="VDM02285.1"/>
    <property type="molecule type" value="Genomic_DNA"/>
</dbReference>
<dbReference type="Pfam" id="PF15907">
    <property type="entry name" value="Itfg2"/>
    <property type="match status" value="1"/>
</dbReference>
<reference evidence="1 2" key="2">
    <citation type="submission" date="2018-11" db="EMBL/GenBank/DDBJ databases">
        <authorList>
            <consortium name="Pathogen Informatics"/>
        </authorList>
    </citation>
    <scope>NUCLEOTIDE SEQUENCE [LARGE SCALE GENOMIC DNA]</scope>
    <source>
        <strain evidence="1 2">NST_G2</strain>
    </source>
</reference>
<gene>
    <name evidence="1" type="ORF">SSLN_LOCUS15899</name>
</gene>
<evidence type="ECO:0000313" key="2">
    <source>
        <dbReference type="Proteomes" id="UP000275846"/>
    </source>
</evidence>
<dbReference type="AlphaFoldDB" id="A0A183THF1"/>
<proteinExistence type="predicted"/>
<keyword evidence="2" id="KW-1185">Reference proteome</keyword>
<dbReference type="WBParaSite" id="SSLN_0001650201-mRNA-1">
    <property type="protein sequence ID" value="SSLN_0001650201-mRNA-1"/>
    <property type="gene ID" value="SSLN_0001650201"/>
</dbReference>
<organism evidence="3">
    <name type="scientific">Schistocephalus solidus</name>
    <name type="common">Tapeworm</name>
    <dbReference type="NCBI Taxonomy" id="70667"/>
    <lineage>
        <taxon>Eukaryota</taxon>
        <taxon>Metazoa</taxon>
        <taxon>Spiralia</taxon>
        <taxon>Lophotrochozoa</taxon>
        <taxon>Platyhelminthes</taxon>
        <taxon>Cestoda</taxon>
        <taxon>Eucestoda</taxon>
        <taxon>Diphyllobothriidea</taxon>
        <taxon>Diphyllobothriidae</taxon>
        <taxon>Schistocephalus</taxon>
    </lineage>
</organism>
<protein>
    <submittedName>
        <fullName evidence="3">Integrin-alpha FG-GAP repeat-containing protein 2</fullName>
    </submittedName>
</protein>
<dbReference type="Proteomes" id="UP000275846">
    <property type="component" value="Unassembled WGS sequence"/>
</dbReference>
<dbReference type="SUPFAM" id="SSF50978">
    <property type="entry name" value="WD40 repeat-like"/>
    <property type="match status" value="1"/>
</dbReference>